<dbReference type="AlphaFoldDB" id="A0A1X2EHU0"/>
<keyword evidence="3" id="KW-1185">Reference proteome</keyword>
<name>A0A1X2EHU0_MYCSZ</name>
<protein>
    <recommendedName>
        <fullName evidence="4">DUF2695 domain-containing protein</fullName>
    </recommendedName>
</protein>
<evidence type="ECO:0000256" key="1">
    <source>
        <dbReference type="SAM" id="MobiDB-lite"/>
    </source>
</evidence>
<evidence type="ECO:0008006" key="4">
    <source>
        <dbReference type="Google" id="ProtNLM"/>
    </source>
</evidence>
<evidence type="ECO:0000313" key="2">
    <source>
        <dbReference type="EMBL" id="ORX02656.1"/>
    </source>
</evidence>
<proteinExistence type="predicted"/>
<accession>A0A1X2EHU0</accession>
<dbReference type="Pfam" id="PF10905">
    <property type="entry name" value="DUF2695"/>
    <property type="match status" value="1"/>
</dbReference>
<dbReference type="Proteomes" id="UP000193317">
    <property type="component" value="Unassembled WGS sequence"/>
</dbReference>
<sequence>MATSSDKERRKQLRDAYKQAEREAGPKLTRIDYEQLEDLLDYLEEQFDEEPCDHSARHAQRWAESRHIAWAGLAPELQEFGGYCDCEIVMNVVPEEVFG</sequence>
<dbReference type="RefSeq" id="WP_085670948.1">
    <property type="nucleotide sequence ID" value="NZ_JACKRU010000119.1"/>
</dbReference>
<dbReference type="EMBL" id="LQPW01000086">
    <property type="protein sequence ID" value="ORX02656.1"/>
    <property type="molecule type" value="Genomic_DNA"/>
</dbReference>
<dbReference type="OrthoDB" id="95751at2"/>
<reference evidence="2 3" key="1">
    <citation type="submission" date="2016-01" db="EMBL/GenBank/DDBJ databases">
        <title>The new phylogeny of the genus Mycobacterium.</title>
        <authorList>
            <person name="Tarcisio F."/>
            <person name="Conor M."/>
            <person name="Antonella G."/>
            <person name="Elisabetta G."/>
            <person name="Giulia F.S."/>
            <person name="Sara T."/>
            <person name="Anna F."/>
            <person name="Clotilde B."/>
            <person name="Roberto B."/>
            <person name="Veronica D.S."/>
            <person name="Fabio R."/>
            <person name="Monica P."/>
            <person name="Olivier J."/>
            <person name="Enrico T."/>
            <person name="Nicola S."/>
        </authorList>
    </citation>
    <scope>NUCLEOTIDE SEQUENCE [LARGE SCALE GENOMIC DNA]</scope>
    <source>
        <strain evidence="2 3">DSM 44166</strain>
    </source>
</reference>
<organism evidence="2 3">
    <name type="scientific">Mycobacterium szulgai</name>
    <dbReference type="NCBI Taxonomy" id="1787"/>
    <lineage>
        <taxon>Bacteria</taxon>
        <taxon>Bacillati</taxon>
        <taxon>Actinomycetota</taxon>
        <taxon>Actinomycetes</taxon>
        <taxon>Mycobacteriales</taxon>
        <taxon>Mycobacteriaceae</taxon>
        <taxon>Mycobacterium</taxon>
    </lineage>
</organism>
<comment type="caution">
    <text evidence="2">The sequence shown here is derived from an EMBL/GenBank/DDBJ whole genome shotgun (WGS) entry which is preliminary data.</text>
</comment>
<feature type="region of interest" description="Disordered" evidence="1">
    <location>
        <begin position="1"/>
        <end position="24"/>
    </location>
</feature>
<dbReference type="InterPro" id="IPR024248">
    <property type="entry name" value="DUF2695"/>
</dbReference>
<gene>
    <name evidence="2" type="ORF">AWC27_28225</name>
</gene>
<evidence type="ECO:0000313" key="3">
    <source>
        <dbReference type="Proteomes" id="UP000193317"/>
    </source>
</evidence>